<evidence type="ECO:0000313" key="2">
    <source>
        <dbReference type="Proteomes" id="UP000426246"/>
    </source>
</evidence>
<dbReference type="Proteomes" id="UP000426246">
    <property type="component" value="Chromosome"/>
</dbReference>
<dbReference type="InterPro" id="IPR009351">
    <property type="entry name" value="AlkZ-like"/>
</dbReference>
<dbReference type="KEGG" id="ppsc:EHS13_11815"/>
<proteinExistence type="predicted"/>
<dbReference type="GO" id="GO:0003677">
    <property type="term" value="F:DNA binding"/>
    <property type="evidence" value="ECO:0007669"/>
    <property type="project" value="UniProtKB-KW"/>
</dbReference>
<dbReference type="AlphaFoldDB" id="A0A6B8RJE6"/>
<evidence type="ECO:0000313" key="1">
    <source>
        <dbReference type="EMBL" id="QGQ95516.1"/>
    </source>
</evidence>
<sequence>MISLSTRQLNRALLARQFLIQRTQLPELDVLEHLIGLQSQAPNPAYISLWTRIEGFAHESLSTLLINRSAVRIALMRSTIFLVTSRDCLTLRPLLQSVLNNGLKGAYGRSLTDVDLTTLAAISRSLVEERPRTFNELGIILQESWPETDQHALSVAARTLVPLVQIPPRGIWGSSGQAIHTSAEHWLNRPLNTNFKLDDLILRYLKAVGPATISDMQAWSGLTRIREVTERLRHRLIIFLNAAGKELFDIPDAEIPEADTSVPVRYLGEFDIVLLSHKDRTRIMADEYRNRVFTVNGIIKATILIDGFVQGLWRIEKNKGTATLVVEPFIPLSHLDKESLTTEGIKLLAFVAPEFTVQEIQFINPA</sequence>
<name>A0A6B8RJE6_9BACL</name>
<dbReference type="PANTHER" id="PTHR38479">
    <property type="entry name" value="LMO0824 PROTEIN"/>
    <property type="match status" value="1"/>
</dbReference>
<dbReference type="RefSeq" id="WP_155700553.1">
    <property type="nucleotide sequence ID" value="NZ_CP034235.1"/>
</dbReference>
<keyword evidence="2" id="KW-1185">Reference proteome</keyword>
<reference evidence="2" key="1">
    <citation type="submission" date="2018-11" db="EMBL/GenBank/DDBJ databases">
        <title>Complete genome sequence of Paenibacillus sp. ML311-T8.</title>
        <authorList>
            <person name="Nam Y.-D."/>
            <person name="Kang J."/>
            <person name="Chung W.-H."/>
            <person name="Park Y.S."/>
        </authorList>
    </citation>
    <scope>NUCLEOTIDE SEQUENCE [LARGE SCALE GENOMIC DNA]</scope>
    <source>
        <strain evidence="2">ML311-T8</strain>
    </source>
</reference>
<dbReference type="Pfam" id="PF06224">
    <property type="entry name" value="AlkZ-like"/>
    <property type="match status" value="1"/>
</dbReference>
<dbReference type="PANTHER" id="PTHR38479:SF2">
    <property type="entry name" value="WINGED HELIX DNA-BINDING DOMAIN-CONTAINING PROTEIN"/>
    <property type="match status" value="1"/>
</dbReference>
<dbReference type="OrthoDB" id="57247at2"/>
<accession>A0A6B8RJE6</accession>
<protein>
    <submittedName>
        <fullName evidence="1">Winged helix DNA-binding domain-containing protein</fullName>
    </submittedName>
</protein>
<dbReference type="EMBL" id="CP034235">
    <property type="protein sequence ID" value="QGQ95516.1"/>
    <property type="molecule type" value="Genomic_DNA"/>
</dbReference>
<gene>
    <name evidence="1" type="ORF">EHS13_11815</name>
</gene>
<keyword evidence="1" id="KW-0238">DNA-binding</keyword>
<organism evidence="1 2">
    <name type="scientific">Paenibacillus psychroresistens</name>
    <dbReference type="NCBI Taxonomy" id="1778678"/>
    <lineage>
        <taxon>Bacteria</taxon>
        <taxon>Bacillati</taxon>
        <taxon>Bacillota</taxon>
        <taxon>Bacilli</taxon>
        <taxon>Bacillales</taxon>
        <taxon>Paenibacillaceae</taxon>
        <taxon>Paenibacillus</taxon>
    </lineage>
</organism>